<dbReference type="KEGG" id="gtt:GUITHDRAFT_151503"/>
<protein>
    <recommendedName>
        <fullName evidence="5">Sulfotransferase domain-containing protein</fullName>
    </recommendedName>
</protein>
<evidence type="ECO:0008006" key="5">
    <source>
        <dbReference type="Google" id="ProtNLM"/>
    </source>
</evidence>
<dbReference type="EnsemblProtists" id="EKX49318">
    <property type="protein sequence ID" value="EKX49318"/>
    <property type="gene ID" value="GUITHDRAFT_151503"/>
</dbReference>
<dbReference type="InterPro" id="IPR040632">
    <property type="entry name" value="Sulfotransfer_4"/>
</dbReference>
<dbReference type="InterPro" id="IPR027417">
    <property type="entry name" value="P-loop_NTPase"/>
</dbReference>
<dbReference type="SUPFAM" id="SSF52540">
    <property type="entry name" value="P-loop containing nucleoside triphosphate hydrolases"/>
    <property type="match status" value="1"/>
</dbReference>
<gene>
    <name evidence="2" type="ORF">GUITHDRAFT_151503</name>
</gene>
<dbReference type="OMA" id="HSHITKW"/>
<dbReference type="HOGENOM" id="CLU_1933092_0_0_1"/>
<dbReference type="Proteomes" id="UP000011087">
    <property type="component" value="Unassembled WGS sequence"/>
</dbReference>
<name>L1JMN2_GUITC</name>
<dbReference type="RefSeq" id="XP_005836298.1">
    <property type="nucleotide sequence ID" value="XM_005836241.1"/>
</dbReference>
<organism evidence="2">
    <name type="scientific">Guillardia theta (strain CCMP2712)</name>
    <name type="common">Cryptophyte</name>
    <dbReference type="NCBI Taxonomy" id="905079"/>
    <lineage>
        <taxon>Eukaryota</taxon>
        <taxon>Cryptophyceae</taxon>
        <taxon>Pyrenomonadales</taxon>
        <taxon>Geminigeraceae</taxon>
        <taxon>Guillardia</taxon>
    </lineage>
</organism>
<accession>L1JMN2</accession>
<evidence type="ECO:0000313" key="4">
    <source>
        <dbReference type="Proteomes" id="UP000011087"/>
    </source>
</evidence>
<reference evidence="4" key="2">
    <citation type="submission" date="2012-11" db="EMBL/GenBank/DDBJ databases">
        <authorList>
            <person name="Kuo A."/>
            <person name="Curtis B.A."/>
            <person name="Tanifuji G."/>
            <person name="Burki F."/>
            <person name="Gruber A."/>
            <person name="Irimia M."/>
            <person name="Maruyama S."/>
            <person name="Arias M.C."/>
            <person name="Ball S.G."/>
            <person name="Gile G.H."/>
            <person name="Hirakawa Y."/>
            <person name="Hopkins J.F."/>
            <person name="Rensing S.A."/>
            <person name="Schmutz J."/>
            <person name="Symeonidi A."/>
            <person name="Elias M."/>
            <person name="Eveleigh R.J."/>
            <person name="Herman E.K."/>
            <person name="Klute M.J."/>
            <person name="Nakayama T."/>
            <person name="Obornik M."/>
            <person name="Reyes-Prieto A."/>
            <person name="Armbrust E.V."/>
            <person name="Aves S.J."/>
            <person name="Beiko R.G."/>
            <person name="Coutinho P."/>
            <person name="Dacks J.B."/>
            <person name="Durnford D.G."/>
            <person name="Fast N.M."/>
            <person name="Green B.R."/>
            <person name="Grisdale C."/>
            <person name="Hempe F."/>
            <person name="Henrissat B."/>
            <person name="Hoppner M.P."/>
            <person name="Ishida K.-I."/>
            <person name="Kim E."/>
            <person name="Koreny L."/>
            <person name="Kroth P.G."/>
            <person name="Liu Y."/>
            <person name="Malik S.-B."/>
            <person name="Maier U.G."/>
            <person name="McRose D."/>
            <person name="Mock T."/>
            <person name="Neilson J.A."/>
            <person name="Onodera N.T."/>
            <person name="Poole A.M."/>
            <person name="Pritham E.J."/>
            <person name="Richards T.A."/>
            <person name="Rocap G."/>
            <person name="Roy S.W."/>
            <person name="Sarai C."/>
            <person name="Schaack S."/>
            <person name="Shirato S."/>
            <person name="Slamovits C.H."/>
            <person name="Spencer D.F."/>
            <person name="Suzuki S."/>
            <person name="Worden A.Z."/>
            <person name="Zauner S."/>
            <person name="Barry K."/>
            <person name="Bell C."/>
            <person name="Bharti A.K."/>
            <person name="Crow J.A."/>
            <person name="Grimwood J."/>
            <person name="Kramer R."/>
            <person name="Lindquist E."/>
            <person name="Lucas S."/>
            <person name="Salamov A."/>
            <person name="McFadden G.I."/>
            <person name="Lane C.E."/>
            <person name="Keeling P.J."/>
            <person name="Gray M.W."/>
            <person name="Grigoriev I.V."/>
            <person name="Archibald J.M."/>
        </authorList>
    </citation>
    <scope>NUCLEOTIDE SEQUENCE</scope>
    <source>
        <strain evidence="4">CCMP2712</strain>
    </source>
</reference>
<dbReference type="GeneID" id="17306048"/>
<dbReference type="OrthoDB" id="408152at2759"/>
<dbReference type="AlphaFoldDB" id="L1JMN2"/>
<proteinExistence type="predicted"/>
<feature type="non-terminal residue" evidence="2">
    <location>
        <position position="131"/>
    </location>
</feature>
<evidence type="ECO:0000313" key="2">
    <source>
        <dbReference type="EMBL" id="EKX49318.1"/>
    </source>
</evidence>
<keyword evidence="4" id="KW-1185">Reference proteome</keyword>
<reference evidence="3" key="3">
    <citation type="submission" date="2015-06" db="UniProtKB">
        <authorList>
            <consortium name="EnsemblProtists"/>
        </authorList>
    </citation>
    <scope>IDENTIFICATION</scope>
</reference>
<comment type="subcellular location">
    <subcellularLocation>
        <location evidence="1">Plastid</location>
        <location evidence="1">Chloroplast</location>
    </subcellularLocation>
</comment>
<dbReference type="Pfam" id="PF17784">
    <property type="entry name" value="Sulfotransfer_4"/>
    <property type="match status" value="1"/>
</dbReference>
<evidence type="ECO:0000313" key="3">
    <source>
        <dbReference type="EnsemblProtists" id="EKX49318"/>
    </source>
</evidence>
<dbReference type="GO" id="GO:0009507">
    <property type="term" value="C:chloroplast"/>
    <property type="evidence" value="ECO:0007669"/>
    <property type="project" value="UniProtKB-SubCell"/>
</dbReference>
<dbReference type="PANTHER" id="PTHR36978">
    <property type="entry name" value="P-LOOP CONTAINING NUCLEOTIDE TRIPHOSPHATE HYDROLASE"/>
    <property type="match status" value="1"/>
</dbReference>
<dbReference type="Gene3D" id="3.40.50.300">
    <property type="entry name" value="P-loop containing nucleotide triphosphate hydrolases"/>
    <property type="match status" value="1"/>
</dbReference>
<reference evidence="2 4" key="1">
    <citation type="journal article" date="2012" name="Nature">
        <title>Algal genomes reveal evolutionary mosaicism and the fate of nucleomorphs.</title>
        <authorList>
            <consortium name="DOE Joint Genome Institute"/>
            <person name="Curtis B.A."/>
            <person name="Tanifuji G."/>
            <person name="Burki F."/>
            <person name="Gruber A."/>
            <person name="Irimia M."/>
            <person name="Maruyama S."/>
            <person name="Arias M.C."/>
            <person name="Ball S.G."/>
            <person name="Gile G.H."/>
            <person name="Hirakawa Y."/>
            <person name="Hopkins J.F."/>
            <person name="Kuo A."/>
            <person name="Rensing S.A."/>
            <person name="Schmutz J."/>
            <person name="Symeonidi A."/>
            <person name="Elias M."/>
            <person name="Eveleigh R.J."/>
            <person name="Herman E.K."/>
            <person name="Klute M.J."/>
            <person name="Nakayama T."/>
            <person name="Obornik M."/>
            <person name="Reyes-Prieto A."/>
            <person name="Armbrust E.V."/>
            <person name="Aves S.J."/>
            <person name="Beiko R.G."/>
            <person name="Coutinho P."/>
            <person name="Dacks J.B."/>
            <person name="Durnford D.G."/>
            <person name="Fast N.M."/>
            <person name="Green B.R."/>
            <person name="Grisdale C.J."/>
            <person name="Hempel F."/>
            <person name="Henrissat B."/>
            <person name="Hoppner M.P."/>
            <person name="Ishida K."/>
            <person name="Kim E."/>
            <person name="Koreny L."/>
            <person name="Kroth P.G."/>
            <person name="Liu Y."/>
            <person name="Malik S.B."/>
            <person name="Maier U.G."/>
            <person name="McRose D."/>
            <person name="Mock T."/>
            <person name="Neilson J.A."/>
            <person name="Onodera N.T."/>
            <person name="Poole A.M."/>
            <person name="Pritham E.J."/>
            <person name="Richards T.A."/>
            <person name="Rocap G."/>
            <person name="Roy S.W."/>
            <person name="Sarai C."/>
            <person name="Schaack S."/>
            <person name="Shirato S."/>
            <person name="Slamovits C.H."/>
            <person name="Spencer D.F."/>
            <person name="Suzuki S."/>
            <person name="Worden A.Z."/>
            <person name="Zauner S."/>
            <person name="Barry K."/>
            <person name="Bell C."/>
            <person name="Bharti A.K."/>
            <person name="Crow J.A."/>
            <person name="Grimwood J."/>
            <person name="Kramer R."/>
            <person name="Lindquist E."/>
            <person name="Lucas S."/>
            <person name="Salamov A."/>
            <person name="McFadden G.I."/>
            <person name="Lane C.E."/>
            <person name="Keeling P.J."/>
            <person name="Gray M.W."/>
            <person name="Grigoriev I.V."/>
            <person name="Archibald J.M."/>
        </authorList>
    </citation>
    <scope>NUCLEOTIDE SEQUENCE</scope>
    <source>
        <strain evidence="2 4">CCMP2712</strain>
    </source>
</reference>
<dbReference type="PaxDb" id="55529-EKX49318"/>
<dbReference type="PANTHER" id="PTHR36978:SF4">
    <property type="entry name" value="P-LOOP CONTAINING NUCLEOSIDE TRIPHOSPHATE HYDROLASE PROTEIN"/>
    <property type="match status" value="1"/>
</dbReference>
<evidence type="ECO:0000256" key="1">
    <source>
        <dbReference type="ARBA" id="ARBA00004229"/>
    </source>
</evidence>
<dbReference type="EMBL" id="JH992982">
    <property type="protein sequence ID" value="EKX49318.1"/>
    <property type="molecule type" value="Genomic_DNA"/>
</dbReference>
<sequence length="131" mass="15424">MSLKVALDKLGYKTYHMIEIIEHNSHHLDLWIELAELHSQGKPYKHVIHTIFENYTAAVDFPAAAWWKEILETFPNSKVILSTRDPERWYNSAKETIFQALWHHRILGLFVPLSRKFTVMVPSLWDKVLGK</sequence>